<dbReference type="RefSeq" id="WP_145239999.1">
    <property type="nucleotide sequence ID" value="NZ_CP036273.1"/>
</dbReference>
<dbReference type="InterPro" id="IPR001680">
    <property type="entry name" value="WD40_rpt"/>
</dbReference>
<dbReference type="PROSITE" id="PS50294">
    <property type="entry name" value="WD_REPEATS_REGION"/>
    <property type="match status" value="1"/>
</dbReference>
<proteinExistence type="predicted"/>
<dbReference type="InterPro" id="IPR019775">
    <property type="entry name" value="WD40_repeat_CS"/>
</dbReference>
<keyword evidence="1 3" id="KW-0853">WD repeat</keyword>
<feature type="repeat" description="WD" evidence="3">
    <location>
        <begin position="98"/>
        <end position="139"/>
    </location>
</feature>
<dbReference type="SMART" id="SM00320">
    <property type="entry name" value="WD40"/>
    <property type="match status" value="4"/>
</dbReference>
<feature type="repeat" description="WD" evidence="3">
    <location>
        <begin position="58"/>
        <end position="97"/>
    </location>
</feature>
<dbReference type="KEGG" id="uli:ETAA1_31770"/>
<keyword evidence="2" id="KW-0677">Repeat</keyword>
<dbReference type="InterPro" id="IPR015943">
    <property type="entry name" value="WD40/YVTN_repeat-like_dom_sf"/>
</dbReference>
<organism evidence="4 5">
    <name type="scientific">Urbifossiella limnaea</name>
    <dbReference type="NCBI Taxonomy" id="2528023"/>
    <lineage>
        <taxon>Bacteria</taxon>
        <taxon>Pseudomonadati</taxon>
        <taxon>Planctomycetota</taxon>
        <taxon>Planctomycetia</taxon>
        <taxon>Gemmatales</taxon>
        <taxon>Gemmataceae</taxon>
        <taxon>Urbifossiella</taxon>
    </lineage>
</organism>
<keyword evidence="5" id="KW-1185">Reference proteome</keyword>
<reference evidence="4 5" key="1">
    <citation type="submission" date="2019-02" db="EMBL/GenBank/DDBJ databases">
        <title>Deep-cultivation of Planctomycetes and their phenomic and genomic characterization uncovers novel biology.</title>
        <authorList>
            <person name="Wiegand S."/>
            <person name="Jogler M."/>
            <person name="Boedeker C."/>
            <person name="Pinto D."/>
            <person name="Vollmers J."/>
            <person name="Rivas-Marin E."/>
            <person name="Kohn T."/>
            <person name="Peeters S.H."/>
            <person name="Heuer A."/>
            <person name="Rast P."/>
            <person name="Oberbeckmann S."/>
            <person name="Bunk B."/>
            <person name="Jeske O."/>
            <person name="Meyerdierks A."/>
            <person name="Storesund J.E."/>
            <person name="Kallscheuer N."/>
            <person name="Luecker S."/>
            <person name="Lage O.M."/>
            <person name="Pohl T."/>
            <person name="Merkel B.J."/>
            <person name="Hornburger P."/>
            <person name="Mueller R.-W."/>
            <person name="Bruemmer F."/>
            <person name="Labrenz M."/>
            <person name="Spormann A.M."/>
            <person name="Op den Camp H."/>
            <person name="Overmann J."/>
            <person name="Amann R."/>
            <person name="Jetten M.S.M."/>
            <person name="Mascher T."/>
            <person name="Medema M.H."/>
            <person name="Devos D.P."/>
            <person name="Kaster A.-K."/>
            <person name="Ovreas L."/>
            <person name="Rohde M."/>
            <person name="Galperin M.Y."/>
            <person name="Jogler C."/>
        </authorList>
    </citation>
    <scope>NUCLEOTIDE SEQUENCE [LARGE SCALE GENOMIC DNA]</scope>
    <source>
        <strain evidence="4 5">ETA_A1</strain>
    </source>
</reference>
<dbReference type="PROSITE" id="PS50082">
    <property type="entry name" value="WD_REPEATS_2"/>
    <property type="match status" value="2"/>
</dbReference>
<dbReference type="Proteomes" id="UP000319576">
    <property type="component" value="Chromosome"/>
</dbReference>
<dbReference type="AlphaFoldDB" id="A0A517XUM8"/>
<dbReference type="PROSITE" id="PS00678">
    <property type="entry name" value="WD_REPEATS_1"/>
    <property type="match status" value="1"/>
</dbReference>
<dbReference type="Pfam" id="PF00400">
    <property type="entry name" value="WD40"/>
    <property type="match status" value="3"/>
</dbReference>
<dbReference type="PANTHER" id="PTHR19879:SF9">
    <property type="entry name" value="TRANSCRIPTION INITIATION FACTOR TFIID SUBUNIT 5"/>
    <property type="match status" value="1"/>
</dbReference>
<dbReference type="SUPFAM" id="SSF50978">
    <property type="entry name" value="WD40 repeat-like"/>
    <property type="match status" value="1"/>
</dbReference>
<gene>
    <name evidence="4" type="ORF">ETAA1_31770</name>
</gene>
<evidence type="ECO:0000256" key="1">
    <source>
        <dbReference type="ARBA" id="ARBA00022574"/>
    </source>
</evidence>
<sequence length="335" mass="36329">MPTPSPESFRQSADHNRPVINLAVALGDRPGRAFFGCSDFKVYEADLAAQKVEFKELHAAHQSYVTGVAFASGAVVSGGYDGKLVWWSTADSRVIRTVDAHAKWVRKVIASPDGTLVASVADDMVCKLWNAQTGALVKELRGHAERTPQHFPSMLYSVCFSHDGRKLATCDKLGKVVLWDTASGNQLGAVESPGMYTWDQVQRLHSIGGARAVAFSPDGTYLAVGGIGKIGNIDHLEGKARVEVFTVADGKSHWVWESDKYRGLMNRLAFAPDGSWLLAAGGAGEGHFEFLDVAGKRAKRQDKLTMHTHDFAHSADWGTVVYAGHNRVVVHKTGS</sequence>
<protein>
    <submittedName>
        <fullName evidence="4">WD domain, G-beta repeat</fullName>
    </submittedName>
</protein>
<evidence type="ECO:0000313" key="5">
    <source>
        <dbReference type="Proteomes" id="UP000319576"/>
    </source>
</evidence>
<dbReference type="InterPro" id="IPR036322">
    <property type="entry name" value="WD40_repeat_dom_sf"/>
</dbReference>
<dbReference type="Gene3D" id="2.130.10.10">
    <property type="entry name" value="YVTN repeat-like/Quinoprotein amine dehydrogenase"/>
    <property type="match status" value="2"/>
</dbReference>
<dbReference type="EMBL" id="CP036273">
    <property type="protein sequence ID" value="QDU21212.1"/>
    <property type="molecule type" value="Genomic_DNA"/>
</dbReference>
<dbReference type="PANTHER" id="PTHR19879">
    <property type="entry name" value="TRANSCRIPTION INITIATION FACTOR TFIID"/>
    <property type="match status" value="1"/>
</dbReference>
<evidence type="ECO:0000313" key="4">
    <source>
        <dbReference type="EMBL" id="QDU21212.1"/>
    </source>
</evidence>
<name>A0A517XUM8_9BACT</name>
<accession>A0A517XUM8</accession>
<dbReference type="OrthoDB" id="230341at2"/>
<evidence type="ECO:0000256" key="2">
    <source>
        <dbReference type="ARBA" id="ARBA00022737"/>
    </source>
</evidence>
<evidence type="ECO:0000256" key="3">
    <source>
        <dbReference type="PROSITE-ProRule" id="PRU00221"/>
    </source>
</evidence>